<dbReference type="OrthoDB" id="2452975at2"/>
<organism evidence="2 3">
    <name type="scientific">Salinibacillus xinjiangensis</name>
    <dbReference type="NCBI Taxonomy" id="1229268"/>
    <lineage>
        <taxon>Bacteria</taxon>
        <taxon>Bacillati</taxon>
        <taxon>Bacillota</taxon>
        <taxon>Bacilli</taxon>
        <taxon>Bacillales</taxon>
        <taxon>Bacillaceae</taxon>
        <taxon>Salinibacillus</taxon>
    </lineage>
</organism>
<dbReference type="RefSeq" id="WP_153728133.1">
    <property type="nucleotide sequence ID" value="NZ_WJNH01000004.1"/>
</dbReference>
<evidence type="ECO:0000313" key="2">
    <source>
        <dbReference type="EMBL" id="MRG86204.1"/>
    </source>
</evidence>
<keyword evidence="3" id="KW-1185">Reference proteome</keyword>
<sequence length="250" mass="29472">MMTKKRKLTLGIVLIVIILAAIYWMYFSKPSPLPTKNQLVTEINEVFTRANAEKIQNTIQLDDKHVFVPFISKNNEYGLSYWVWDMYKWKVKKIDTTGEPMIWKVDKKDPSTFHIIWNMHPNDRLRYMKFYLIRKRGYQITAGNHHYTPRIQLEKKVSLEEKSYGVLKFPQKWAAIKEANAKVMQARQPDKLFSSWMPDHSIYIGWIPYDESNQETFPEQSVNGNTFSDGDVETDFVHILNESELEVAAE</sequence>
<name>A0A6G1X5G1_9BACI</name>
<proteinExistence type="predicted"/>
<dbReference type="EMBL" id="WJNH01000004">
    <property type="protein sequence ID" value="MRG86204.1"/>
    <property type="molecule type" value="Genomic_DNA"/>
</dbReference>
<keyword evidence="1" id="KW-0472">Membrane</keyword>
<evidence type="ECO:0000313" key="3">
    <source>
        <dbReference type="Proteomes" id="UP000480185"/>
    </source>
</evidence>
<comment type="caution">
    <text evidence="2">The sequence shown here is derived from an EMBL/GenBank/DDBJ whole genome shotgun (WGS) entry which is preliminary data.</text>
</comment>
<dbReference type="Proteomes" id="UP000480185">
    <property type="component" value="Unassembled WGS sequence"/>
</dbReference>
<reference evidence="2 3" key="1">
    <citation type="submission" date="2019-11" db="EMBL/GenBank/DDBJ databases">
        <authorList>
            <person name="Li J."/>
        </authorList>
    </citation>
    <scope>NUCLEOTIDE SEQUENCE [LARGE SCALE GENOMIC DNA]</scope>
    <source>
        <strain evidence="2 3">J4</strain>
    </source>
</reference>
<accession>A0A6G1X5G1</accession>
<evidence type="ECO:0000256" key="1">
    <source>
        <dbReference type="SAM" id="Phobius"/>
    </source>
</evidence>
<protein>
    <submittedName>
        <fullName evidence="2">Uncharacterized protein</fullName>
    </submittedName>
</protein>
<dbReference type="AlphaFoldDB" id="A0A6G1X5G1"/>
<keyword evidence="1" id="KW-0812">Transmembrane</keyword>
<gene>
    <name evidence="2" type="ORF">GH754_07680</name>
</gene>
<feature type="transmembrane region" description="Helical" evidence="1">
    <location>
        <begin position="7"/>
        <end position="27"/>
    </location>
</feature>
<keyword evidence="1" id="KW-1133">Transmembrane helix</keyword>